<dbReference type="Proteomes" id="UP000886700">
    <property type="component" value="Unplaced"/>
</dbReference>
<dbReference type="Pfam" id="PF00100">
    <property type="entry name" value="Zona_pellucida"/>
    <property type="match status" value="1"/>
</dbReference>
<comment type="subcellular location">
    <subcellularLocation>
        <location evidence="1">Secreted</location>
    </subcellularLocation>
</comment>
<dbReference type="PROSITE" id="PS01180">
    <property type="entry name" value="CUB"/>
    <property type="match status" value="4"/>
</dbReference>
<feature type="domain" description="SRCR" evidence="20">
    <location>
        <begin position="192"/>
        <end position="292"/>
    </location>
</feature>
<evidence type="ECO:0000256" key="1">
    <source>
        <dbReference type="ARBA" id="ARBA00004613"/>
    </source>
</evidence>
<gene>
    <name evidence="23" type="primary">Dmbt1</name>
</gene>
<dbReference type="Pfam" id="PF23344">
    <property type="entry name" value="ZP-N"/>
    <property type="match status" value="1"/>
</dbReference>
<dbReference type="SMART" id="SM00042">
    <property type="entry name" value="CUB"/>
    <property type="match status" value="4"/>
</dbReference>
<dbReference type="PROSITE" id="PS51034">
    <property type="entry name" value="ZP_2"/>
    <property type="match status" value="1"/>
</dbReference>
<dbReference type="SUPFAM" id="SSF56487">
    <property type="entry name" value="SRCR-like"/>
    <property type="match status" value="2"/>
</dbReference>
<feature type="domain" description="CUB" evidence="19">
    <location>
        <begin position="346"/>
        <end position="455"/>
    </location>
</feature>
<keyword evidence="22" id="KW-1185">Reference proteome</keyword>
<keyword evidence="5" id="KW-0964">Secreted</keyword>
<evidence type="ECO:0000256" key="17">
    <source>
        <dbReference type="SAM" id="Phobius"/>
    </source>
</evidence>
<evidence type="ECO:0000313" key="23">
    <source>
        <dbReference type="RefSeq" id="XP_040608769.1"/>
    </source>
</evidence>
<dbReference type="PANTHER" id="PTHR24251">
    <property type="entry name" value="OVOCHYMASE-RELATED"/>
    <property type="match status" value="1"/>
</dbReference>
<evidence type="ECO:0000256" key="9">
    <source>
        <dbReference type="ARBA" id="ARBA00023157"/>
    </source>
</evidence>
<feature type="domain" description="CUB" evidence="19">
    <location>
        <begin position="742"/>
        <end position="851"/>
    </location>
</feature>
<dbReference type="PRINTS" id="PR00258">
    <property type="entry name" value="SPERACTRCPTR"/>
</dbReference>
<evidence type="ECO:0000256" key="18">
    <source>
        <dbReference type="SAM" id="SignalP"/>
    </source>
</evidence>
<evidence type="ECO:0000256" key="8">
    <source>
        <dbReference type="ARBA" id="ARBA00022927"/>
    </source>
</evidence>
<dbReference type="InterPro" id="IPR000859">
    <property type="entry name" value="CUB_dom"/>
</dbReference>
<evidence type="ECO:0000256" key="15">
    <source>
        <dbReference type="PROSITE-ProRule" id="PRU00196"/>
    </source>
</evidence>
<organism evidence="22 23">
    <name type="scientific">Mesocricetus auratus</name>
    <name type="common">Golden hamster</name>
    <dbReference type="NCBI Taxonomy" id="10036"/>
    <lineage>
        <taxon>Eukaryota</taxon>
        <taxon>Metazoa</taxon>
        <taxon>Chordata</taxon>
        <taxon>Craniata</taxon>
        <taxon>Vertebrata</taxon>
        <taxon>Euteleostomi</taxon>
        <taxon>Mammalia</taxon>
        <taxon>Eutheria</taxon>
        <taxon>Euarchontoglires</taxon>
        <taxon>Glires</taxon>
        <taxon>Rodentia</taxon>
        <taxon>Myomorpha</taxon>
        <taxon>Muroidea</taxon>
        <taxon>Cricetidae</taxon>
        <taxon>Cricetinae</taxon>
        <taxon>Mesocricetus</taxon>
    </lineage>
</organism>
<comment type="similarity">
    <text evidence="2">Belongs to the DMBT1 family.</text>
</comment>
<keyword evidence="9 15" id="KW-1015">Disulfide bond</keyword>
<feature type="domain" description="CUB" evidence="19">
    <location>
        <begin position="604"/>
        <end position="713"/>
    </location>
</feature>
<dbReference type="Pfam" id="PF00431">
    <property type="entry name" value="CUB"/>
    <property type="match status" value="4"/>
</dbReference>
<evidence type="ECO:0000256" key="16">
    <source>
        <dbReference type="SAM" id="MobiDB-lite"/>
    </source>
</evidence>
<feature type="chain" id="PRO_5046255944" description="Scavenger receptor cysteine-rich domain-containing protein DMBT1" evidence="18">
    <location>
        <begin position="20"/>
        <end position="1194"/>
    </location>
</feature>
<evidence type="ECO:0000259" key="21">
    <source>
        <dbReference type="PROSITE" id="PS51034"/>
    </source>
</evidence>
<dbReference type="Gene3D" id="3.10.250.10">
    <property type="entry name" value="SRCR-like domain"/>
    <property type="match status" value="2"/>
</dbReference>
<dbReference type="PANTHER" id="PTHR24251:SF37">
    <property type="entry name" value="CUB DOMAIN-CONTAINING PROTEIN"/>
    <property type="match status" value="1"/>
</dbReference>
<evidence type="ECO:0000256" key="2">
    <source>
        <dbReference type="ARBA" id="ARBA00009931"/>
    </source>
</evidence>
<feature type="domain" description="CUB" evidence="19">
    <location>
        <begin position="475"/>
        <end position="584"/>
    </location>
</feature>
<dbReference type="SUPFAM" id="SSF49854">
    <property type="entry name" value="Spermadhesin, CUB domain"/>
    <property type="match status" value="4"/>
</dbReference>
<dbReference type="RefSeq" id="XP_040608769.1">
    <property type="nucleotide sequence ID" value="XM_040752835.1"/>
</dbReference>
<feature type="disulfide bond" evidence="15">
    <location>
        <begin position="261"/>
        <end position="271"/>
    </location>
</feature>
<protein>
    <recommendedName>
        <fullName evidence="12">Scavenger receptor cysteine-rich domain-containing protein DMBT1</fullName>
    </recommendedName>
    <alternativeName>
        <fullName evidence="13">Deleted in malignant brain tumors 1 protein</fullName>
    </alternativeName>
    <alternativeName>
        <fullName evidence="11">Hensin</fullName>
    </alternativeName>
</protein>
<dbReference type="Gene3D" id="2.60.40.3210">
    <property type="entry name" value="Zona pellucida, ZP-N domain"/>
    <property type="match status" value="1"/>
</dbReference>
<keyword evidence="3" id="KW-0813">Transport</keyword>
<feature type="compositionally biased region" description="Low complexity" evidence="16">
    <location>
        <begin position="154"/>
        <end position="176"/>
    </location>
</feature>
<keyword evidence="7" id="KW-0221">Differentiation</keyword>
<dbReference type="InterPro" id="IPR055356">
    <property type="entry name" value="ZP-N"/>
</dbReference>
<keyword evidence="10" id="KW-0325">Glycoprotein</keyword>
<sequence>MGISTVIFEICLLWGSILCTVSPSRYATSGWPNLDPTFNGLPLRLVNGDHRCQGRVEVLYQGYWGTVCDDSWDTQDADVVCRQLGCGHSVSAPGGARFGQGSGDILMGAVYCSGQEPYLSSCQHDGWYNHDCGHREDAGVVCSDVIYEETTTVPTEEATTAEPYTTPEPTTTAESTFPVSHIPTGSVPGLALRLVNGGDRCQGRVEILYQGSWGTVCDDSWDINDANVVCRQLGCGWAVSAPQNALFGQGSGPIVLDDVACTGYEYNLWSCSHRGWLSHNCGHQEDAGVICSDAVTASTPQPDIWHTTTPDTTTGWPQTTIIYDWFDTTPFPDWWTTTPYNVDYTCGGYLTGHYGNFSSPFYPGNYPNNARCVWNILVPSNNRVTLNFRDLQLEGGCSYDYILLYDGPVYNSSLIARVCDGANGTFTSTWNFMSVVFITDGSVTMRGFQANYYATYVPHTPVPTPFPVTPVDYTCGGYLTGHYGNFSSPFYPGNYPNNARCVWNILVPSNNRVTLNFRDLQLEGGCSFDYILLYDGPVYNSSLIARVCDGANGTFTSTWNFMSVVFITDGSVTMRGFQANYYATYVPHTPVPTPFPVTPVDYTCGGYLTGHYGNFSSPFYPGNYPNNARCVWNILVPSNNRVTLNFRDLQLEGGCSYDYILLYDGPVYNSSLIARVCDGANGTFTSTWNFMSVVFITDGSVTMRGFQANYYATYVPHTPVPTPFPVTPDWWTTTPYNVSYTCGGFLTQPFGNFSSPFYPGNYPNNARCVWNIEAPNNYRVILNFRDVQLEGGCSFDYIEIFDGPHRSSPLIARVCDGARGSFTSTSNFMSVRFISDHIITRRGFQAEYYTDFASNITSLLCLSNHMQASVSRSYLQSMGYSASDLGIPGWNASYRCRPQITQRQVIFTIPYTGCGTTKQADKETINYSNFLKAAVSNGIIKRKKDLHIHVSCKMLQNTWVNTIYITNDTVEIQEVQYGNFDVNISFYSSSSFLYPVTSSPYYVDLDQNLYLQAEILHSDASLALFVDTCVASPYPNDFSSLTYDLIRSGCIRDETYQLYSSPSPRIARFKFSSFHFLNRFPSVYLQCKLVVCKAYDASSRCNRGCVVRSKRDVGSYQEKVDVVLGPIQLQSTSKDKRSLDLAVKDEEKPASAQAVYPTAAIFGGIFLAMVLAVAAFTLGRRTRVARGQPPSTKM</sequence>
<dbReference type="InterPro" id="IPR035914">
    <property type="entry name" value="Sperma_CUB_dom_sf"/>
</dbReference>
<feature type="disulfide bond" evidence="15">
    <location>
        <begin position="217"/>
        <end position="281"/>
    </location>
</feature>
<feature type="disulfide bond" evidence="15">
    <location>
        <begin position="112"/>
        <end position="122"/>
    </location>
</feature>
<dbReference type="Gene3D" id="2.60.120.290">
    <property type="entry name" value="Spermadhesin, CUB domain"/>
    <property type="match status" value="4"/>
</dbReference>
<dbReference type="InterPro" id="IPR001190">
    <property type="entry name" value="SRCR"/>
</dbReference>
<dbReference type="SMART" id="SM00202">
    <property type="entry name" value="SR"/>
    <property type="match status" value="2"/>
</dbReference>
<dbReference type="PROSITE" id="PS00682">
    <property type="entry name" value="ZP_1"/>
    <property type="match status" value="1"/>
</dbReference>
<reference evidence="23" key="1">
    <citation type="submission" date="2025-08" db="UniProtKB">
        <authorList>
            <consortium name="RefSeq"/>
        </authorList>
    </citation>
    <scope>IDENTIFICATION</scope>
    <source>
        <tissue evidence="23">Liver</tissue>
    </source>
</reference>
<feature type="signal peptide" evidence="18">
    <location>
        <begin position="1"/>
        <end position="19"/>
    </location>
</feature>
<feature type="disulfide bond" evidence="15">
    <location>
        <begin position="230"/>
        <end position="291"/>
    </location>
</feature>
<evidence type="ECO:0000256" key="4">
    <source>
        <dbReference type="ARBA" id="ARBA00022473"/>
    </source>
</evidence>
<dbReference type="InterPro" id="IPR055355">
    <property type="entry name" value="ZP-C"/>
</dbReference>
<evidence type="ECO:0000259" key="19">
    <source>
        <dbReference type="PROSITE" id="PS01180"/>
    </source>
</evidence>
<evidence type="ECO:0000256" key="10">
    <source>
        <dbReference type="ARBA" id="ARBA00023180"/>
    </source>
</evidence>
<evidence type="ECO:0000256" key="3">
    <source>
        <dbReference type="ARBA" id="ARBA00022448"/>
    </source>
</evidence>
<keyword evidence="6" id="KW-0677">Repeat</keyword>
<keyword evidence="17" id="KW-0472">Membrane</keyword>
<feature type="domain" description="ZP" evidence="21">
    <location>
        <begin position="860"/>
        <end position="1108"/>
    </location>
</feature>
<dbReference type="PROSITE" id="PS50287">
    <property type="entry name" value="SRCR_2"/>
    <property type="match status" value="2"/>
</dbReference>
<keyword evidence="17" id="KW-1133">Transmembrane helix</keyword>
<name>A0ABM2Y1K8_MESAU</name>
<comment type="caution">
    <text evidence="14">Lacks conserved residue(s) required for the propagation of feature annotation.</text>
</comment>
<keyword evidence="17" id="KW-0812">Transmembrane</keyword>
<dbReference type="PROSITE" id="PS00420">
    <property type="entry name" value="SRCR_1"/>
    <property type="match status" value="2"/>
</dbReference>
<evidence type="ECO:0000256" key="6">
    <source>
        <dbReference type="ARBA" id="ARBA00022737"/>
    </source>
</evidence>
<proteinExistence type="inferred from homology"/>
<dbReference type="GeneID" id="101836403"/>
<evidence type="ECO:0000256" key="12">
    <source>
        <dbReference type="ARBA" id="ARBA00047197"/>
    </source>
</evidence>
<feature type="transmembrane region" description="Helical" evidence="17">
    <location>
        <begin position="1154"/>
        <end position="1178"/>
    </location>
</feature>
<dbReference type="CDD" id="cd00041">
    <property type="entry name" value="CUB"/>
    <property type="match status" value="4"/>
</dbReference>
<dbReference type="InterPro" id="IPR017977">
    <property type="entry name" value="ZP_dom_CS"/>
</dbReference>
<accession>A0ABM2Y1K8</accession>
<feature type="region of interest" description="Disordered" evidence="16">
    <location>
        <begin position="154"/>
        <end position="179"/>
    </location>
</feature>
<evidence type="ECO:0000256" key="13">
    <source>
        <dbReference type="ARBA" id="ARBA00047200"/>
    </source>
</evidence>
<evidence type="ECO:0000259" key="20">
    <source>
        <dbReference type="PROSITE" id="PS50287"/>
    </source>
</evidence>
<feature type="domain" description="SRCR" evidence="20">
    <location>
        <begin position="43"/>
        <end position="143"/>
    </location>
</feature>
<keyword evidence="18" id="KW-0732">Signal</keyword>
<dbReference type="InterPro" id="IPR036772">
    <property type="entry name" value="SRCR-like_dom_sf"/>
</dbReference>
<keyword evidence="4" id="KW-0217">Developmental protein</keyword>
<dbReference type="Pfam" id="PF00530">
    <property type="entry name" value="SRCR"/>
    <property type="match status" value="2"/>
</dbReference>
<feature type="disulfide bond" evidence="15">
    <location>
        <begin position="81"/>
        <end position="142"/>
    </location>
</feature>
<dbReference type="InterPro" id="IPR001507">
    <property type="entry name" value="ZP_dom"/>
</dbReference>
<evidence type="ECO:0000313" key="22">
    <source>
        <dbReference type="Proteomes" id="UP000886700"/>
    </source>
</evidence>
<dbReference type="SMART" id="SM00241">
    <property type="entry name" value="ZP"/>
    <property type="match status" value="1"/>
</dbReference>
<evidence type="ECO:0000256" key="11">
    <source>
        <dbReference type="ARBA" id="ARBA00030560"/>
    </source>
</evidence>
<evidence type="ECO:0000256" key="14">
    <source>
        <dbReference type="PROSITE-ProRule" id="PRU00059"/>
    </source>
</evidence>
<evidence type="ECO:0000256" key="5">
    <source>
        <dbReference type="ARBA" id="ARBA00022525"/>
    </source>
</evidence>
<evidence type="ECO:0000256" key="7">
    <source>
        <dbReference type="ARBA" id="ARBA00022782"/>
    </source>
</evidence>
<dbReference type="InterPro" id="IPR042235">
    <property type="entry name" value="ZP-C_dom"/>
</dbReference>
<feature type="disulfide bond" evidence="15">
    <location>
        <begin position="68"/>
        <end position="132"/>
    </location>
</feature>
<dbReference type="Gene3D" id="2.60.40.4100">
    <property type="entry name" value="Zona pellucida, ZP-C domain"/>
    <property type="match status" value="1"/>
</dbReference>
<keyword evidence="8" id="KW-0653">Protein transport</keyword>